<organism evidence="2 3">
    <name type="scientific">Mycolicibacterium parafortuitum</name>
    <name type="common">Mycobacterium parafortuitum</name>
    <dbReference type="NCBI Taxonomy" id="39692"/>
    <lineage>
        <taxon>Bacteria</taxon>
        <taxon>Bacillati</taxon>
        <taxon>Actinomycetota</taxon>
        <taxon>Actinomycetes</taxon>
        <taxon>Mycobacteriales</taxon>
        <taxon>Mycobacteriaceae</taxon>
        <taxon>Mycolicibacterium</taxon>
    </lineage>
</organism>
<dbReference type="STRING" id="39692.BST38_17095"/>
<keyword evidence="3" id="KW-1185">Reference proteome</keyword>
<dbReference type="InterPro" id="IPR007569">
    <property type="entry name" value="DUF559"/>
</dbReference>
<dbReference type="AlphaFoldDB" id="A0A375YSC8"/>
<name>A0A375YSC8_MYCPF</name>
<dbReference type="Gene3D" id="3.40.960.10">
    <property type="entry name" value="VSR Endonuclease"/>
    <property type="match status" value="1"/>
</dbReference>
<dbReference type="SUPFAM" id="SSF52980">
    <property type="entry name" value="Restriction endonuclease-like"/>
    <property type="match status" value="1"/>
</dbReference>
<protein>
    <recommendedName>
        <fullName evidence="1">DUF559 domain-containing protein</fullName>
    </recommendedName>
</protein>
<dbReference type="EMBL" id="UEGS01000001">
    <property type="protein sequence ID" value="SRX83980.1"/>
    <property type="molecule type" value="Genomic_DNA"/>
</dbReference>
<evidence type="ECO:0000313" key="2">
    <source>
        <dbReference type="EMBL" id="SRX83980.1"/>
    </source>
</evidence>
<accession>A0A375YSC8</accession>
<dbReference type="Proteomes" id="UP000252008">
    <property type="component" value="Unassembled WGS sequence"/>
</dbReference>
<sequence>MAKNSQTTSESARVEPAAGARRPIAVDPFLGTEALAAGAVNRYQLSTRYRAVHRNVYVPKDQRLDAVHRAKAAYLWSQRRATAAGMSAAALHGARWIDPRLPAELNHASQHKTAGIVLHCNTLAAHEVTSVGGIAATTPARTAFDLGRRQGLVRAVMRLDALMRATGIGADDVRRVADAHRGARGVVQLRAALDLADPGAESPQETRTRLVLVRAGLPPERTQIDVYDRYGYHLGRVDMGWETWKVGVEYDGEQHWSEPRQRARDIDRQAGMETMGWRIVRVSADILRGRPATIASRAYAALSAAGASMAPPNLNL</sequence>
<dbReference type="InterPro" id="IPR011335">
    <property type="entry name" value="Restrct_endonuc-II-like"/>
</dbReference>
<evidence type="ECO:0000259" key="1">
    <source>
        <dbReference type="Pfam" id="PF04480"/>
    </source>
</evidence>
<reference evidence="2 3" key="1">
    <citation type="submission" date="2018-05" db="EMBL/GenBank/DDBJ databases">
        <authorList>
            <consortium name="IHU Genomes"/>
        </authorList>
    </citation>
    <scope>NUCLEOTIDE SEQUENCE [LARGE SCALE GENOMIC DNA]</scope>
    <source>
        <strain evidence="2 3">P7335</strain>
    </source>
</reference>
<evidence type="ECO:0000313" key="3">
    <source>
        <dbReference type="Proteomes" id="UP000252008"/>
    </source>
</evidence>
<feature type="domain" description="DUF559" evidence="1">
    <location>
        <begin position="237"/>
        <end position="299"/>
    </location>
</feature>
<gene>
    <name evidence="2" type="ORF">MPP7335_05765</name>
</gene>
<proteinExistence type="predicted"/>
<dbReference type="Pfam" id="PF04480">
    <property type="entry name" value="DUF559"/>
    <property type="match status" value="1"/>
</dbReference>